<dbReference type="Pfam" id="PF02525">
    <property type="entry name" value="Flavodoxin_2"/>
    <property type="match status" value="1"/>
</dbReference>
<evidence type="ECO:0000313" key="5">
    <source>
        <dbReference type="Proteomes" id="UP000580043"/>
    </source>
</evidence>
<evidence type="ECO:0000313" key="4">
    <source>
        <dbReference type="EMBL" id="NML27356.1"/>
    </source>
</evidence>
<dbReference type="Proteomes" id="UP000580043">
    <property type="component" value="Unassembled WGS sequence"/>
</dbReference>
<dbReference type="PANTHER" id="PTHR10204">
    <property type="entry name" value="NAD P H OXIDOREDUCTASE-RELATED"/>
    <property type="match status" value="1"/>
</dbReference>
<organism evidence="4 5">
    <name type="scientific">Zoogloea dura</name>
    <dbReference type="NCBI Taxonomy" id="2728840"/>
    <lineage>
        <taxon>Bacteria</taxon>
        <taxon>Pseudomonadati</taxon>
        <taxon>Pseudomonadota</taxon>
        <taxon>Betaproteobacteria</taxon>
        <taxon>Rhodocyclales</taxon>
        <taxon>Zoogloeaceae</taxon>
        <taxon>Zoogloea</taxon>
    </lineage>
</organism>
<proteinExistence type="inferred from homology"/>
<dbReference type="InterPro" id="IPR051545">
    <property type="entry name" value="NAD(P)H_dehydrogenase_qn"/>
</dbReference>
<dbReference type="Gene3D" id="3.40.50.360">
    <property type="match status" value="1"/>
</dbReference>
<evidence type="ECO:0000259" key="3">
    <source>
        <dbReference type="Pfam" id="PF02525"/>
    </source>
</evidence>
<protein>
    <submittedName>
        <fullName evidence="4">NAD(P)H-dependent oxidoreductase</fullName>
    </submittedName>
</protein>
<name>A0A848G929_9RHOO</name>
<dbReference type="EMBL" id="JABBGA010000014">
    <property type="protein sequence ID" value="NML27356.1"/>
    <property type="molecule type" value="Genomic_DNA"/>
</dbReference>
<comment type="similarity">
    <text evidence="1">Belongs to the NAD(P)H dehydrogenase (quinone) family.</text>
</comment>
<dbReference type="InterPro" id="IPR003680">
    <property type="entry name" value="Flavodoxin_fold"/>
</dbReference>
<dbReference type="SUPFAM" id="SSF52218">
    <property type="entry name" value="Flavoproteins"/>
    <property type="match status" value="1"/>
</dbReference>
<dbReference type="PANTHER" id="PTHR10204:SF34">
    <property type="entry name" value="NAD(P)H DEHYDROGENASE [QUINONE] 1 ISOFORM 1"/>
    <property type="match status" value="1"/>
</dbReference>
<keyword evidence="5" id="KW-1185">Reference proteome</keyword>
<gene>
    <name evidence="4" type="ORF">HHL15_16500</name>
</gene>
<comment type="caution">
    <text evidence="4">The sequence shown here is derived from an EMBL/GenBank/DDBJ whole genome shotgun (WGS) entry which is preliminary data.</text>
</comment>
<dbReference type="FunFam" id="3.40.50.360:FF:000054">
    <property type="entry name" value="NAD(P)H dehydrogenase, quinone 1"/>
    <property type="match status" value="1"/>
</dbReference>
<dbReference type="RefSeq" id="WP_169146890.1">
    <property type="nucleotide sequence ID" value="NZ_JABBGA010000014.1"/>
</dbReference>
<dbReference type="GO" id="GO:0003955">
    <property type="term" value="F:NAD(P)H dehydrogenase (quinone) activity"/>
    <property type="evidence" value="ECO:0007669"/>
    <property type="project" value="TreeGrafter"/>
</dbReference>
<accession>A0A848G929</accession>
<evidence type="ECO:0000256" key="2">
    <source>
        <dbReference type="ARBA" id="ARBA00023002"/>
    </source>
</evidence>
<reference evidence="4 5" key="1">
    <citation type="submission" date="2020-04" db="EMBL/GenBank/DDBJ databases">
        <title>Zoogloea sp. G-4-1-14 isolated from soil.</title>
        <authorList>
            <person name="Dahal R.H."/>
        </authorList>
    </citation>
    <scope>NUCLEOTIDE SEQUENCE [LARGE SCALE GENOMIC DNA]</scope>
    <source>
        <strain evidence="4 5">G-4-1-14</strain>
    </source>
</reference>
<dbReference type="InterPro" id="IPR029039">
    <property type="entry name" value="Flavoprotein-like_sf"/>
</dbReference>
<dbReference type="AlphaFoldDB" id="A0A848G929"/>
<evidence type="ECO:0000256" key="1">
    <source>
        <dbReference type="ARBA" id="ARBA00006252"/>
    </source>
</evidence>
<sequence>MNVLIVFAHNEPRSFNAAMKDLSVNTLEAAGHAVQVSDLYAMGFNPVASAADFSERANPDYLVYALEQRHAYGKGALAPDIAAEVDKVKWADLIIFNFPIYWYGMPAIMKGWIDRVFISGLCYGGRRIYDRGGLKGKSALLAISLGGQAHMFGPGAVHGELEVMLQPILRGMLAYVGLRVLPPYVAYHVPYLEEAERRSILEGYGLHLQGLDQLEALRFPSLDDFDETLRPCVNAASTAAR</sequence>
<feature type="domain" description="Flavodoxin-like fold" evidence="3">
    <location>
        <begin position="1"/>
        <end position="196"/>
    </location>
</feature>
<keyword evidence="2" id="KW-0560">Oxidoreductase</keyword>
<dbReference type="GO" id="GO:0005829">
    <property type="term" value="C:cytosol"/>
    <property type="evidence" value="ECO:0007669"/>
    <property type="project" value="TreeGrafter"/>
</dbReference>